<dbReference type="Gene3D" id="3.40.50.620">
    <property type="entry name" value="HUPs"/>
    <property type="match status" value="2"/>
</dbReference>
<gene>
    <name evidence="3" type="ORF">SAMN06265355_111117</name>
</gene>
<comment type="similarity">
    <text evidence="1">Belongs to the universal stress protein A family.</text>
</comment>
<reference evidence="4" key="1">
    <citation type="submission" date="2017-06" db="EMBL/GenBank/DDBJ databases">
        <authorList>
            <person name="Varghese N."/>
            <person name="Submissions S."/>
        </authorList>
    </citation>
    <scope>NUCLEOTIDE SEQUENCE [LARGE SCALE GENOMIC DNA]</scope>
    <source>
        <strain evidence="4">DSM 44485</strain>
    </source>
</reference>
<dbReference type="Pfam" id="PF00582">
    <property type="entry name" value="Usp"/>
    <property type="match status" value="2"/>
</dbReference>
<name>A0A239BVF4_9ACTN</name>
<dbReference type="SUPFAM" id="SSF52402">
    <property type="entry name" value="Adenine nucleotide alpha hydrolases-like"/>
    <property type="match status" value="2"/>
</dbReference>
<evidence type="ECO:0000313" key="3">
    <source>
        <dbReference type="EMBL" id="SNS11612.1"/>
    </source>
</evidence>
<dbReference type="InterPro" id="IPR006016">
    <property type="entry name" value="UspA"/>
</dbReference>
<dbReference type="InterPro" id="IPR006015">
    <property type="entry name" value="Universal_stress_UspA"/>
</dbReference>
<feature type="domain" description="UspA" evidence="2">
    <location>
        <begin position="3"/>
        <end position="139"/>
    </location>
</feature>
<sequence>MSAPIVVGTDGSAAAGRAVDWAAGEAALRHRPLHIVHAAEIWPYQVRRFVPPDAAERTSPAGHAVLLEAESRVLERRPGLRVTTALVVNATPDALRDETEKAFELVLGHRGHGGFAGLLLGSVGLRMAGQTAVPLVIVRDGAAGRGEVVVGHDVAEEPGEALRYAFEAAAVRGARLRVVHAWQLSVDMAEAGYALDEERLNDERRARVIEAYAPLHERYPLVDVANDVLVGHPVSELTRVSRTADLVVVGAHPHRWGLSRLGSIGHGVIHHAECPVAVVGGPR</sequence>
<evidence type="ECO:0000313" key="4">
    <source>
        <dbReference type="Proteomes" id="UP000198420"/>
    </source>
</evidence>
<organism evidence="3 4">
    <name type="scientific">Actinomadura mexicana</name>
    <dbReference type="NCBI Taxonomy" id="134959"/>
    <lineage>
        <taxon>Bacteria</taxon>
        <taxon>Bacillati</taxon>
        <taxon>Actinomycetota</taxon>
        <taxon>Actinomycetes</taxon>
        <taxon>Streptosporangiales</taxon>
        <taxon>Thermomonosporaceae</taxon>
        <taxon>Actinomadura</taxon>
    </lineage>
</organism>
<feature type="domain" description="UspA" evidence="2">
    <location>
        <begin position="148"/>
        <end position="279"/>
    </location>
</feature>
<evidence type="ECO:0000256" key="1">
    <source>
        <dbReference type="ARBA" id="ARBA00008791"/>
    </source>
</evidence>
<dbReference type="PRINTS" id="PR01438">
    <property type="entry name" value="UNVRSLSTRESS"/>
</dbReference>
<keyword evidence="4" id="KW-1185">Reference proteome</keyword>
<accession>A0A239BVF4</accession>
<protein>
    <submittedName>
        <fullName evidence="3">Nucleotide-binding universal stress protein, UspA family</fullName>
    </submittedName>
</protein>
<dbReference type="AlphaFoldDB" id="A0A239BVF4"/>
<proteinExistence type="inferred from homology"/>
<dbReference type="EMBL" id="FZNP01000011">
    <property type="protein sequence ID" value="SNS11612.1"/>
    <property type="molecule type" value="Genomic_DNA"/>
</dbReference>
<dbReference type="PANTHER" id="PTHR46268:SF6">
    <property type="entry name" value="UNIVERSAL STRESS PROTEIN UP12"/>
    <property type="match status" value="1"/>
</dbReference>
<dbReference type="RefSeq" id="WP_089314769.1">
    <property type="nucleotide sequence ID" value="NZ_FZNP01000011.1"/>
</dbReference>
<dbReference type="Proteomes" id="UP000198420">
    <property type="component" value="Unassembled WGS sequence"/>
</dbReference>
<evidence type="ECO:0000259" key="2">
    <source>
        <dbReference type="Pfam" id="PF00582"/>
    </source>
</evidence>
<dbReference type="PANTHER" id="PTHR46268">
    <property type="entry name" value="STRESS RESPONSE PROTEIN NHAX"/>
    <property type="match status" value="1"/>
</dbReference>
<dbReference type="OrthoDB" id="9816117at2"/>
<dbReference type="InterPro" id="IPR014729">
    <property type="entry name" value="Rossmann-like_a/b/a_fold"/>
</dbReference>